<dbReference type="AlphaFoldDB" id="G0W5L7"/>
<evidence type="ECO:0000256" key="2">
    <source>
        <dbReference type="ARBA" id="ARBA00004115"/>
    </source>
</evidence>
<dbReference type="InterPro" id="IPR031395">
    <property type="entry name" value="Sop4"/>
</dbReference>
<dbReference type="eggNOG" id="ENOG502RXGD">
    <property type="taxonomic scope" value="Eukaryota"/>
</dbReference>
<dbReference type="GO" id="GO:0005789">
    <property type="term" value="C:endoplasmic reticulum membrane"/>
    <property type="evidence" value="ECO:0007669"/>
    <property type="project" value="UniProtKB-SubCell"/>
</dbReference>
<keyword evidence="10" id="KW-1133">Transmembrane helix</keyword>
<gene>
    <name evidence="14" type="primary">NDAI0B00440</name>
    <name evidence="14" type="ordered locus">NDAI_0B00440</name>
</gene>
<protein>
    <recommendedName>
        <fullName evidence="4">Protein SOP4</fullName>
    </recommendedName>
</protein>
<evidence type="ECO:0000256" key="9">
    <source>
        <dbReference type="ARBA" id="ARBA00022927"/>
    </source>
</evidence>
<dbReference type="GO" id="GO:0006888">
    <property type="term" value="P:endoplasmic reticulum to Golgi vesicle-mediated transport"/>
    <property type="evidence" value="ECO:0007669"/>
    <property type="project" value="EnsemblFungi"/>
</dbReference>
<dbReference type="HOGENOM" id="CLU_102669_0_0_1"/>
<dbReference type="GeneID" id="11498305"/>
<reference evidence="14 15" key="1">
    <citation type="journal article" date="2011" name="Proc. Natl. Acad. Sci. U.S.A.">
        <title>Evolutionary erosion of yeast sex chromosomes by mating-type switching accidents.</title>
        <authorList>
            <person name="Gordon J.L."/>
            <person name="Armisen D."/>
            <person name="Proux-Wera E."/>
            <person name="Oheigeartaigh S.S."/>
            <person name="Byrne K.P."/>
            <person name="Wolfe K.H."/>
        </authorList>
    </citation>
    <scope>NUCLEOTIDE SEQUENCE [LARGE SCALE GENOMIC DNA]</scope>
    <source>
        <strain evidence="15">ATCC 10597 / BCRC 20456 / CBS 421 / NBRC 0211 / NRRL Y-12639</strain>
    </source>
</reference>
<dbReference type="STRING" id="1071378.G0W5L7"/>
<evidence type="ECO:0000256" key="8">
    <source>
        <dbReference type="ARBA" id="ARBA00022824"/>
    </source>
</evidence>
<keyword evidence="11" id="KW-0472">Membrane</keyword>
<comment type="subcellular location">
    <subcellularLocation>
        <location evidence="2">Endoplasmic reticulum membrane</location>
        <topology evidence="2">Single-pass type I membrane protein</topology>
    </subcellularLocation>
</comment>
<evidence type="ECO:0000256" key="5">
    <source>
        <dbReference type="ARBA" id="ARBA00022448"/>
    </source>
</evidence>
<evidence type="ECO:0000256" key="4">
    <source>
        <dbReference type="ARBA" id="ARBA00020106"/>
    </source>
</evidence>
<evidence type="ECO:0000256" key="13">
    <source>
        <dbReference type="SAM" id="SignalP"/>
    </source>
</evidence>
<dbReference type="EMBL" id="HE580268">
    <property type="protein sequence ID" value="CCD23078.1"/>
    <property type="molecule type" value="Genomic_DNA"/>
</dbReference>
<dbReference type="RefSeq" id="XP_003668321.1">
    <property type="nucleotide sequence ID" value="XM_003668273.1"/>
</dbReference>
<evidence type="ECO:0000313" key="15">
    <source>
        <dbReference type="Proteomes" id="UP000000689"/>
    </source>
</evidence>
<dbReference type="OrthoDB" id="27095at2759"/>
<proteinExistence type="inferred from homology"/>
<dbReference type="GO" id="GO:0015031">
    <property type="term" value="P:protein transport"/>
    <property type="evidence" value="ECO:0007669"/>
    <property type="project" value="UniProtKB-KW"/>
</dbReference>
<name>G0W5L7_NAUDC</name>
<keyword evidence="15" id="KW-1185">Reference proteome</keyword>
<accession>G0W5L7</accession>
<evidence type="ECO:0000256" key="12">
    <source>
        <dbReference type="ARBA" id="ARBA00023180"/>
    </source>
</evidence>
<evidence type="ECO:0000313" key="14">
    <source>
        <dbReference type="EMBL" id="CCD23078.1"/>
    </source>
</evidence>
<organism evidence="14 15">
    <name type="scientific">Naumovozyma dairenensis (strain ATCC 10597 / BCRC 20456 / CBS 421 / NBRC 0211 / NRRL Y-12639)</name>
    <name type="common">Saccharomyces dairenensis</name>
    <dbReference type="NCBI Taxonomy" id="1071378"/>
    <lineage>
        <taxon>Eukaryota</taxon>
        <taxon>Fungi</taxon>
        <taxon>Dikarya</taxon>
        <taxon>Ascomycota</taxon>
        <taxon>Saccharomycotina</taxon>
        <taxon>Saccharomycetes</taxon>
        <taxon>Saccharomycetales</taxon>
        <taxon>Saccharomycetaceae</taxon>
        <taxon>Naumovozyma</taxon>
    </lineage>
</organism>
<comment type="function">
    <text evidence="1">Involved in the export of PMA1, possibly through the monitoring or assisting of PMA1 folding and acquisition of competence to enter vesicles.</text>
</comment>
<evidence type="ECO:0000256" key="7">
    <source>
        <dbReference type="ARBA" id="ARBA00022729"/>
    </source>
</evidence>
<keyword evidence="8" id="KW-0256">Endoplasmic reticulum</keyword>
<evidence type="ECO:0000256" key="1">
    <source>
        <dbReference type="ARBA" id="ARBA00002205"/>
    </source>
</evidence>
<keyword evidence="7 13" id="KW-0732">Signal</keyword>
<evidence type="ECO:0000256" key="6">
    <source>
        <dbReference type="ARBA" id="ARBA00022692"/>
    </source>
</evidence>
<evidence type="ECO:0000256" key="10">
    <source>
        <dbReference type="ARBA" id="ARBA00022989"/>
    </source>
</evidence>
<dbReference type="OMA" id="PYITVEL"/>
<sequence length="229" mass="26240">MLFVLYLIVGFLLSFAKCTTIKGKLDLPFVNISNFSISRTYFSLYQIGNYSTNEPYYKKTGLQDSDGNFEFSNLPINSGINETTHFVLYSTSLDFNLKPNRILIEFKELENGTITSKAFKNFFGREYFPSNDIIHPEHLEAIEMEPYITISEVNMAPYRSYFQVRNVGILQSGPLASILNSRWKSAAVLSVILLAIFPFLVEKFDPETTKAMKQEALAKKRKNISILHR</sequence>
<keyword evidence="6" id="KW-0812">Transmembrane</keyword>
<keyword evidence="9" id="KW-0653">Protein transport</keyword>
<dbReference type="Proteomes" id="UP000000689">
    <property type="component" value="Chromosome 2"/>
</dbReference>
<evidence type="ECO:0000256" key="3">
    <source>
        <dbReference type="ARBA" id="ARBA00007486"/>
    </source>
</evidence>
<keyword evidence="5" id="KW-0813">Transport</keyword>
<comment type="similarity">
    <text evidence="3">Belongs to the SOP4 family.</text>
</comment>
<feature type="chain" id="PRO_5003411288" description="Protein SOP4" evidence="13">
    <location>
        <begin position="19"/>
        <end position="229"/>
    </location>
</feature>
<keyword evidence="12" id="KW-0325">Glycoprotein</keyword>
<feature type="signal peptide" evidence="13">
    <location>
        <begin position="1"/>
        <end position="18"/>
    </location>
</feature>
<evidence type="ECO:0000256" key="11">
    <source>
        <dbReference type="ARBA" id="ARBA00023136"/>
    </source>
</evidence>
<dbReference type="KEGG" id="ndi:NDAI_0B00440"/>
<dbReference type="Pfam" id="PF17081">
    <property type="entry name" value="SOP4"/>
    <property type="match status" value="1"/>
</dbReference>